<gene>
    <name evidence="3" type="ORF">GCM10017772_37760</name>
</gene>
<feature type="region of interest" description="Disordered" evidence="1">
    <location>
        <begin position="133"/>
        <end position="158"/>
    </location>
</feature>
<evidence type="ECO:0000313" key="4">
    <source>
        <dbReference type="Proteomes" id="UP000627369"/>
    </source>
</evidence>
<feature type="compositionally biased region" description="Pro residues" evidence="1">
    <location>
        <begin position="285"/>
        <end position="294"/>
    </location>
</feature>
<keyword evidence="2" id="KW-1133">Transmembrane helix</keyword>
<keyword evidence="2" id="KW-0812">Transmembrane</keyword>
<dbReference type="RefSeq" id="WP_189670844.1">
    <property type="nucleotide sequence ID" value="NZ_BNAS01000006.1"/>
</dbReference>
<sequence length="492" mass="49178">MDTNENGDPGVQGQDVPGQDEAFELPAAADPAAGAADPAPMVLRAKVDAQPADDAGTAGLGAASQSDAGTPVPGDELAARRARRRTGWLGAAAAVALVAVGGGGYLAGAAGAGGPDGVGESTAEAPITLDAPVGAADSRGAEPAPGPMAATDTGMAAESADQKSSYPYGFWGRTVFHAGAGLSTSGSEAEAFGLDPAGVLSAETARRVGDTLGASGEPRQEGGSWVVGPADGSGPTVHVYADGSGSFDFYDPARDPWSCPVFPGKAEPGTTGEGGTDSSEILPAPDCPTVPPDAAPAMGDAVAALRDVMDRLGVDPAGFELEAGESYEGDPWRYVTAWQVVEGQRTGLSWSASVSASGIANLYGFLAETISLGQYPVVSEAEAVERLGDPRFGASGGVIAQAADARAAAEGDTASSDMMPAPNPTVPPTPTPGAQIAWPVTDVTITSGRLGVAQQYMPDGAVLLLPAYELRDADGNVWSVLAVAEDVLDFTP</sequence>
<feature type="region of interest" description="Disordered" evidence="1">
    <location>
        <begin position="262"/>
        <end position="294"/>
    </location>
</feature>
<name>A0A919G4W5_9MICO</name>
<evidence type="ECO:0000256" key="1">
    <source>
        <dbReference type="SAM" id="MobiDB-lite"/>
    </source>
</evidence>
<reference evidence="3" key="2">
    <citation type="submission" date="2020-09" db="EMBL/GenBank/DDBJ databases">
        <authorList>
            <person name="Sun Q."/>
            <person name="Zhou Y."/>
        </authorList>
    </citation>
    <scope>NUCLEOTIDE SEQUENCE</scope>
    <source>
        <strain evidence="3">CGMCC 4.7398</strain>
    </source>
</reference>
<proteinExistence type="predicted"/>
<reference evidence="3" key="1">
    <citation type="journal article" date="2014" name="Int. J. Syst. Evol. Microbiol.">
        <title>Complete genome sequence of Corynebacterium casei LMG S-19264T (=DSM 44701T), isolated from a smear-ripened cheese.</title>
        <authorList>
            <consortium name="US DOE Joint Genome Institute (JGI-PGF)"/>
            <person name="Walter F."/>
            <person name="Albersmeier A."/>
            <person name="Kalinowski J."/>
            <person name="Ruckert C."/>
        </authorList>
    </citation>
    <scope>NUCLEOTIDE SEQUENCE</scope>
    <source>
        <strain evidence="3">CGMCC 4.7398</strain>
    </source>
</reference>
<keyword evidence="2" id="KW-0472">Membrane</keyword>
<evidence type="ECO:0000313" key="3">
    <source>
        <dbReference type="EMBL" id="GHH77250.1"/>
    </source>
</evidence>
<feature type="region of interest" description="Disordered" evidence="1">
    <location>
        <begin position="1"/>
        <end position="75"/>
    </location>
</feature>
<feature type="compositionally biased region" description="Low complexity" evidence="1">
    <location>
        <begin position="26"/>
        <end position="40"/>
    </location>
</feature>
<feature type="transmembrane region" description="Helical" evidence="2">
    <location>
        <begin position="87"/>
        <end position="107"/>
    </location>
</feature>
<evidence type="ECO:0000256" key="2">
    <source>
        <dbReference type="SAM" id="Phobius"/>
    </source>
</evidence>
<dbReference type="AlphaFoldDB" id="A0A919G4W5"/>
<dbReference type="Proteomes" id="UP000627369">
    <property type="component" value="Unassembled WGS sequence"/>
</dbReference>
<protein>
    <submittedName>
        <fullName evidence="3">Uncharacterized protein</fullName>
    </submittedName>
</protein>
<keyword evidence="4" id="KW-1185">Reference proteome</keyword>
<organism evidence="3 4">
    <name type="scientific">Promicromonospora soli</name>
    <dbReference type="NCBI Taxonomy" id="2035533"/>
    <lineage>
        <taxon>Bacteria</taxon>
        <taxon>Bacillati</taxon>
        <taxon>Actinomycetota</taxon>
        <taxon>Actinomycetes</taxon>
        <taxon>Micrococcales</taxon>
        <taxon>Promicromonosporaceae</taxon>
        <taxon>Promicromonospora</taxon>
    </lineage>
</organism>
<feature type="compositionally biased region" description="Low complexity" evidence="1">
    <location>
        <begin position="52"/>
        <end position="63"/>
    </location>
</feature>
<dbReference type="EMBL" id="BNAS01000006">
    <property type="protein sequence ID" value="GHH77250.1"/>
    <property type="molecule type" value="Genomic_DNA"/>
</dbReference>
<accession>A0A919G4W5</accession>
<comment type="caution">
    <text evidence="3">The sequence shown here is derived from an EMBL/GenBank/DDBJ whole genome shotgun (WGS) entry which is preliminary data.</text>
</comment>